<feature type="compositionally biased region" description="Acidic residues" evidence="1">
    <location>
        <begin position="637"/>
        <end position="648"/>
    </location>
</feature>
<protein>
    <submittedName>
        <fullName evidence="2">Uncharacterized protein</fullName>
    </submittedName>
</protein>
<dbReference type="EMBL" id="JACAZF010000009">
    <property type="protein sequence ID" value="KAF7294709.1"/>
    <property type="molecule type" value="Genomic_DNA"/>
</dbReference>
<evidence type="ECO:0000313" key="2">
    <source>
        <dbReference type="EMBL" id="KAF7294709.1"/>
    </source>
</evidence>
<feature type="region of interest" description="Disordered" evidence="1">
    <location>
        <begin position="309"/>
        <end position="335"/>
    </location>
</feature>
<gene>
    <name evidence="2" type="ORF">MIND_01008200</name>
</gene>
<sequence>MFSNGNSLIGSSLNAILKKDSWVPTRNAFSKLDTPKTPFNLFSMFVPDLLHEIELGVAKSIITNLISGFAKFLPSVVATIRSFSHNVSELKYAAARDYEDILQCILPVLEGLFPSHQSLVDQLCFELALWHGYAKLRMHTTSSIESFRAATTTLCSTIRRFARETADIKTFELPREERRRTKKKAPSTSPTHVVDGSAAGVSTQSSTVPSSTRPPATKRGPGKQRTKKLEKPFNLITYKLHALPDYPDAILRFGTTDSTSTQNVNSCHILMGRFDSLPRRTNKRNHVGQIAAHERRRRLMRTMWENRKRFKSAGSKPVAPAATTVKHISRARSKRQRRLQVALHPEANPRYSAYIPPEQHHYISNSTRTFWHLADIMGDSTESEDEGDGPPINRMEIDPPEQDPVLKDFVRHLKSHLRQRLLNLEDNDIDTQFNDEELISIVIQGDLIYTHATLRVNYTTYDVQRDQDVLNPRTRKFLIVHAQDPEDHHRYWYGELLGIFHCYAVLADQPRKAERMEFLWVRWLQRDISYPCGFREKRLPRLSYMPFQSPDAFGFLDPRDVVRGAHLIPAFHHGRTRDYLPKSAILRRTEHDEDWKYYYSNMVVDRDMLMRYHTNAIGHRKVAARFRDESDDLEATAAAEDVEMEDINEERQLEAPSMEDDDTEGEEGADLEYVDGQSGSDSESDSTQGSDDDASLHGDEAIRVSLGFDNSS</sequence>
<feature type="compositionally biased region" description="Low complexity" evidence="1">
    <location>
        <begin position="675"/>
        <end position="689"/>
    </location>
</feature>
<dbReference type="AlphaFoldDB" id="A0A8H6S8B4"/>
<dbReference type="RefSeq" id="XP_037216072.1">
    <property type="nucleotide sequence ID" value="XM_037366678.1"/>
</dbReference>
<comment type="caution">
    <text evidence="2">The sequence shown here is derived from an EMBL/GenBank/DDBJ whole genome shotgun (WGS) entry which is preliminary data.</text>
</comment>
<feature type="compositionally biased region" description="Low complexity" evidence="1">
    <location>
        <begin position="202"/>
        <end position="215"/>
    </location>
</feature>
<feature type="region of interest" description="Disordered" evidence="1">
    <location>
        <begin position="172"/>
        <end position="230"/>
    </location>
</feature>
<organism evidence="2 3">
    <name type="scientific">Mycena indigotica</name>
    <dbReference type="NCBI Taxonomy" id="2126181"/>
    <lineage>
        <taxon>Eukaryota</taxon>
        <taxon>Fungi</taxon>
        <taxon>Dikarya</taxon>
        <taxon>Basidiomycota</taxon>
        <taxon>Agaricomycotina</taxon>
        <taxon>Agaricomycetes</taxon>
        <taxon>Agaricomycetidae</taxon>
        <taxon>Agaricales</taxon>
        <taxon>Marasmiineae</taxon>
        <taxon>Mycenaceae</taxon>
        <taxon>Mycena</taxon>
    </lineage>
</organism>
<reference evidence="2" key="1">
    <citation type="submission" date="2020-05" db="EMBL/GenBank/DDBJ databases">
        <title>Mycena genomes resolve the evolution of fungal bioluminescence.</title>
        <authorList>
            <person name="Tsai I.J."/>
        </authorList>
    </citation>
    <scope>NUCLEOTIDE SEQUENCE</scope>
    <source>
        <strain evidence="2">171206Taipei</strain>
    </source>
</reference>
<proteinExistence type="predicted"/>
<evidence type="ECO:0000313" key="3">
    <source>
        <dbReference type="Proteomes" id="UP000636479"/>
    </source>
</evidence>
<accession>A0A8H6S8B4</accession>
<dbReference type="Proteomes" id="UP000636479">
    <property type="component" value="Unassembled WGS sequence"/>
</dbReference>
<evidence type="ECO:0000256" key="1">
    <source>
        <dbReference type="SAM" id="MobiDB-lite"/>
    </source>
</evidence>
<dbReference type="OrthoDB" id="2687259at2759"/>
<feature type="region of interest" description="Disordered" evidence="1">
    <location>
        <begin position="379"/>
        <end position="401"/>
    </location>
</feature>
<keyword evidence="3" id="KW-1185">Reference proteome</keyword>
<feature type="region of interest" description="Disordered" evidence="1">
    <location>
        <begin position="637"/>
        <end position="712"/>
    </location>
</feature>
<feature type="compositionally biased region" description="Acidic residues" evidence="1">
    <location>
        <begin position="657"/>
        <end position="673"/>
    </location>
</feature>
<dbReference type="GeneID" id="59349194"/>
<name>A0A8H6S8B4_9AGAR</name>